<reference evidence="2 3" key="1">
    <citation type="journal article" date="2020" name="Nature">
        <title>Six reference-quality genomes reveal evolution of bat adaptations.</title>
        <authorList>
            <person name="Jebb D."/>
            <person name="Huang Z."/>
            <person name="Pippel M."/>
            <person name="Hughes G.M."/>
            <person name="Lavrichenko K."/>
            <person name="Devanna P."/>
            <person name="Winkler S."/>
            <person name="Jermiin L.S."/>
            <person name="Skirmuntt E.C."/>
            <person name="Katzourakis A."/>
            <person name="Burkitt-Gray L."/>
            <person name="Ray D.A."/>
            <person name="Sullivan K.A.M."/>
            <person name="Roscito J.G."/>
            <person name="Kirilenko B.M."/>
            <person name="Davalos L.M."/>
            <person name="Corthals A.P."/>
            <person name="Power M.L."/>
            <person name="Jones G."/>
            <person name="Ransome R.D."/>
            <person name="Dechmann D.K.N."/>
            <person name="Locatelli A.G."/>
            <person name="Puechmaille S.J."/>
            <person name="Fedrigo O."/>
            <person name="Jarvis E.D."/>
            <person name="Hiller M."/>
            <person name="Vernes S.C."/>
            <person name="Myers E.W."/>
            <person name="Teeling E.C."/>
        </authorList>
    </citation>
    <scope>NUCLEOTIDE SEQUENCE [LARGE SCALE GENOMIC DNA]</scope>
    <source>
        <strain evidence="2">Bat1K_MPI-CBG_1</strain>
    </source>
</reference>
<gene>
    <name evidence="2" type="ORF">HJG60_009427</name>
</gene>
<feature type="compositionally biased region" description="Basic residues" evidence="1">
    <location>
        <begin position="151"/>
        <end position="164"/>
    </location>
</feature>
<accession>A0A834DCS1</accession>
<dbReference type="EMBL" id="JABVXQ010000015">
    <property type="protein sequence ID" value="KAF6075026.1"/>
    <property type="molecule type" value="Genomic_DNA"/>
</dbReference>
<dbReference type="AlphaFoldDB" id="A0A834DCS1"/>
<comment type="caution">
    <text evidence="2">The sequence shown here is derived from an EMBL/GenBank/DDBJ whole genome shotgun (WGS) entry which is preliminary data.</text>
</comment>
<sequence length="164" mass="17937">METPPWLLFLLEPVWPHGRHNVLSRGSRHRRCVITPGWPSWGPGSQGACCCEGARRPGRWAAAWEGPAVHPAYFWAHSPENTFAGKFGVSGVRPPEIGAQAPPGPALKLPPPAPMGWSPHRKVHWTVVRRAGRWAAAAGTAGCGGEGLPRCPRRRRQVPRRALH</sequence>
<protein>
    <submittedName>
        <fullName evidence="2">Uncharacterized protein</fullName>
    </submittedName>
</protein>
<evidence type="ECO:0000313" key="3">
    <source>
        <dbReference type="Proteomes" id="UP000664940"/>
    </source>
</evidence>
<evidence type="ECO:0000313" key="2">
    <source>
        <dbReference type="EMBL" id="KAF6075026.1"/>
    </source>
</evidence>
<dbReference type="Proteomes" id="UP000664940">
    <property type="component" value="Unassembled WGS sequence"/>
</dbReference>
<name>A0A834DCS1_9CHIR</name>
<organism evidence="2 3">
    <name type="scientific">Phyllostomus discolor</name>
    <name type="common">pale spear-nosed bat</name>
    <dbReference type="NCBI Taxonomy" id="89673"/>
    <lineage>
        <taxon>Eukaryota</taxon>
        <taxon>Metazoa</taxon>
        <taxon>Chordata</taxon>
        <taxon>Craniata</taxon>
        <taxon>Vertebrata</taxon>
        <taxon>Euteleostomi</taxon>
        <taxon>Mammalia</taxon>
        <taxon>Eutheria</taxon>
        <taxon>Laurasiatheria</taxon>
        <taxon>Chiroptera</taxon>
        <taxon>Yangochiroptera</taxon>
        <taxon>Phyllostomidae</taxon>
        <taxon>Phyllostominae</taxon>
        <taxon>Phyllostomus</taxon>
    </lineage>
</organism>
<feature type="region of interest" description="Disordered" evidence="1">
    <location>
        <begin position="142"/>
        <end position="164"/>
    </location>
</feature>
<proteinExistence type="predicted"/>
<evidence type="ECO:0000256" key="1">
    <source>
        <dbReference type="SAM" id="MobiDB-lite"/>
    </source>
</evidence>